<dbReference type="GO" id="GO:0005886">
    <property type="term" value="C:plasma membrane"/>
    <property type="evidence" value="ECO:0007669"/>
    <property type="project" value="TreeGrafter"/>
</dbReference>
<protein>
    <recommendedName>
        <fullName evidence="9">Potassium channel domain-containing protein</fullName>
    </recommendedName>
</protein>
<dbReference type="EMBL" id="MHFR01000060">
    <property type="protein sequence ID" value="OGW95561.1"/>
    <property type="molecule type" value="Genomic_DNA"/>
</dbReference>
<evidence type="ECO:0000256" key="6">
    <source>
        <dbReference type="ARBA" id="ARBA00023136"/>
    </source>
</evidence>
<evidence type="ECO:0000256" key="1">
    <source>
        <dbReference type="ARBA" id="ARBA00004141"/>
    </source>
</evidence>
<evidence type="ECO:0000313" key="10">
    <source>
        <dbReference type="EMBL" id="OGW95561.1"/>
    </source>
</evidence>
<evidence type="ECO:0000256" key="5">
    <source>
        <dbReference type="ARBA" id="ARBA00023065"/>
    </source>
</evidence>
<evidence type="ECO:0000256" key="7">
    <source>
        <dbReference type="ARBA" id="ARBA00023303"/>
    </source>
</evidence>
<feature type="transmembrane region" description="Helical" evidence="8">
    <location>
        <begin position="191"/>
        <end position="209"/>
    </location>
</feature>
<comment type="caution">
    <text evidence="10">The sequence shown here is derived from an EMBL/GenBank/DDBJ whole genome shotgun (WGS) entry which is preliminary data.</text>
</comment>
<proteinExistence type="predicted"/>
<comment type="subcellular location">
    <subcellularLocation>
        <location evidence="1">Membrane</location>
        <topology evidence="1">Multi-pass membrane protein</topology>
    </subcellularLocation>
</comment>
<dbReference type="Pfam" id="PF07885">
    <property type="entry name" value="Ion_trans_2"/>
    <property type="match status" value="1"/>
</dbReference>
<dbReference type="AlphaFoldDB" id="A0A1G1KRK4"/>
<feature type="transmembrane region" description="Helical" evidence="8">
    <location>
        <begin position="221"/>
        <end position="239"/>
    </location>
</feature>
<evidence type="ECO:0000256" key="4">
    <source>
        <dbReference type="ARBA" id="ARBA00022989"/>
    </source>
</evidence>
<keyword evidence="4 8" id="KW-1133">Transmembrane helix</keyword>
<feature type="domain" description="Potassium channel" evidence="9">
    <location>
        <begin position="194"/>
        <end position="272"/>
    </location>
</feature>
<sequence length="279" mass="31291">MDIKIPQNSPIETDAYKMRALVLEREAYQSREAGQIEKAFAAYDEAGNIYAKLGDHLKASFCYSAAATCWNIHTGWQPLSQAASRNHLAAREAMKSKQYDYARSLFREAALLYEKEGDSENYSDCFIGSQHAGRNRAWELWTGAGTASSFAAEANASVDMNLKPRIQNFFRWLFNILNDAVWGYGEKPLRTLVVLAIIIFGCAIVYSFSGHIISAGGERHISFLEAIYFSTITFTTVGFGDFLPGHWTRFLAAAEALSGITLVPLFVVGLTRRYLRMYR</sequence>
<keyword evidence="6 8" id="KW-0472">Membrane</keyword>
<organism evidence="10 11">
    <name type="scientific">Candidatus Danuiimicrobium aquiferis</name>
    <dbReference type="NCBI Taxonomy" id="1801832"/>
    <lineage>
        <taxon>Bacteria</taxon>
        <taxon>Pseudomonadati</taxon>
        <taxon>Candidatus Omnitrophota</taxon>
        <taxon>Candidatus Danuiimicrobium</taxon>
    </lineage>
</organism>
<evidence type="ECO:0000256" key="8">
    <source>
        <dbReference type="SAM" id="Phobius"/>
    </source>
</evidence>
<gene>
    <name evidence="10" type="ORF">A3G33_11185</name>
</gene>
<keyword evidence="5" id="KW-0406">Ion transport</keyword>
<keyword evidence="2" id="KW-0813">Transport</keyword>
<name>A0A1G1KRK4_9BACT</name>
<dbReference type="GO" id="GO:0015271">
    <property type="term" value="F:outward rectifier potassium channel activity"/>
    <property type="evidence" value="ECO:0007669"/>
    <property type="project" value="TreeGrafter"/>
</dbReference>
<dbReference type="PANTHER" id="PTHR11003:SF330">
    <property type="entry name" value="POTASSIUM CHANNEL DOMAIN-CONTAINING PROTEIN"/>
    <property type="match status" value="1"/>
</dbReference>
<keyword evidence="3 8" id="KW-0812">Transmembrane</keyword>
<evidence type="ECO:0000259" key="9">
    <source>
        <dbReference type="Pfam" id="PF07885"/>
    </source>
</evidence>
<dbReference type="GO" id="GO:0030322">
    <property type="term" value="P:stabilization of membrane potential"/>
    <property type="evidence" value="ECO:0007669"/>
    <property type="project" value="TreeGrafter"/>
</dbReference>
<accession>A0A1G1KRK4</accession>
<reference evidence="10 11" key="1">
    <citation type="journal article" date="2016" name="Nat. Commun.">
        <title>Thousands of microbial genomes shed light on interconnected biogeochemical processes in an aquifer system.</title>
        <authorList>
            <person name="Anantharaman K."/>
            <person name="Brown C.T."/>
            <person name="Hug L.A."/>
            <person name="Sharon I."/>
            <person name="Castelle C.J."/>
            <person name="Probst A.J."/>
            <person name="Thomas B.C."/>
            <person name="Singh A."/>
            <person name="Wilkins M.J."/>
            <person name="Karaoz U."/>
            <person name="Brodie E.L."/>
            <person name="Williams K.H."/>
            <person name="Hubbard S.S."/>
            <person name="Banfield J.F."/>
        </authorList>
    </citation>
    <scope>NUCLEOTIDE SEQUENCE [LARGE SCALE GENOMIC DNA]</scope>
</reference>
<dbReference type="SUPFAM" id="SSF81324">
    <property type="entry name" value="Voltage-gated potassium channels"/>
    <property type="match status" value="1"/>
</dbReference>
<dbReference type="Gene3D" id="1.10.287.70">
    <property type="match status" value="1"/>
</dbReference>
<evidence type="ECO:0000256" key="3">
    <source>
        <dbReference type="ARBA" id="ARBA00022692"/>
    </source>
</evidence>
<feature type="transmembrane region" description="Helical" evidence="8">
    <location>
        <begin position="251"/>
        <end position="270"/>
    </location>
</feature>
<dbReference type="InterPro" id="IPR003280">
    <property type="entry name" value="2pore_dom_K_chnl"/>
</dbReference>
<keyword evidence="7" id="KW-0407">Ion channel</keyword>
<dbReference type="Proteomes" id="UP000178187">
    <property type="component" value="Unassembled WGS sequence"/>
</dbReference>
<dbReference type="PANTHER" id="PTHR11003">
    <property type="entry name" value="POTASSIUM CHANNEL, SUBFAMILY K"/>
    <property type="match status" value="1"/>
</dbReference>
<evidence type="ECO:0000313" key="11">
    <source>
        <dbReference type="Proteomes" id="UP000178187"/>
    </source>
</evidence>
<dbReference type="InterPro" id="IPR013099">
    <property type="entry name" value="K_chnl_dom"/>
</dbReference>
<evidence type="ECO:0000256" key="2">
    <source>
        <dbReference type="ARBA" id="ARBA00022448"/>
    </source>
</evidence>
<dbReference type="GO" id="GO:0022841">
    <property type="term" value="F:potassium ion leak channel activity"/>
    <property type="evidence" value="ECO:0007669"/>
    <property type="project" value="TreeGrafter"/>
</dbReference>